<accession>A0ABV8F3H5</accession>
<gene>
    <name evidence="3" type="ORF">ACFOYY_24035</name>
</gene>
<organism evidence="3 4">
    <name type="scientific">Streptosporangium jomthongense</name>
    <dbReference type="NCBI Taxonomy" id="1193683"/>
    <lineage>
        <taxon>Bacteria</taxon>
        <taxon>Bacillati</taxon>
        <taxon>Actinomycetota</taxon>
        <taxon>Actinomycetes</taxon>
        <taxon>Streptosporangiales</taxon>
        <taxon>Streptosporangiaceae</taxon>
        <taxon>Streptosporangium</taxon>
    </lineage>
</organism>
<dbReference type="Proteomes" id="UP001595698">
    <property type="component" value="Unassembled WGS sequence"/>
</dbReference>
<keyword evidence="2" id="KW-0732">Signal</keyword>
<feature type="chain" id="PRO_5046005913" description="Lipoprotein" evidence="2">
    <location>
        <begin position="29"/>
        <end position="194"/>
    </location>
</feature>
<evidence type="ECO:0000256" key="2">
    <source>
        <dbReference type="SAM" id="SignalP"/>
    </source>
</evidence>
<reference evidence="4" key="1">
    <citation type="journal article" date="2019" name="Int. J. Syst. Evol. Microbiol.">
        <title>The Global Catalogue of Microorganisms (GCM) 10K type strain sequencing project: providing services to taxonomists for standard genome sequencing and annotation.</title>
        <authorList>
            <consortium name="The Broad Institute Genomics Platform"/>
            <consortium name="The Broad Institute Genome Sequencing Center for Infectious Disease"/>
            <person name="Wu L."/>
            <person name="Ma J."/>
        </authorList>
    </citation>
    <scope>NUCLEOTIDE SEQUENCE [LARGE SCALE GENOMIC DNA]</scope>
    <source>
        <strain evidence="4">TBRC 7912</strain>
    </source>
</reference>
<evidence type="ECO:0000313" key="4">
    <source>
        <dbReference type="Proteomes" id="UP001595698"/>
    </source>
</evidence>
<protein>
    <recommendedName>
        <fullName evidence="5">Lipoprotein</fullName>
    </recommendedName>
</protein>
<dbReference type="EMBL" id="JBHSBC010000023">
    <property type="protein sequence ID" value="MFC3983222.1"/>
    <property type="molecule type" value="Genomic_DNA"/>
</dbReference>
<keyword evidence="4" id="KW-1185">Reference proteome</keyword>
<sequence>MNSLRTVVAVVMAGAFLTSCGSAPTSSAQVKSGATATPTGEAGGEGLYPSGFDPGAYTPPDDWQEACKKNYTAFAVPLLAGWNAIRGLVENSEYSSYHSGSLKVIHEMLTEPAQQKVLKACLRADPVVGGRFENGVAVLGEVVDIVCRGEEARSCGRWELTADERVVLGRSIPQVLAALPPKRQEGSANVSGQG</sequence>
<evidence type="ECO:0000256" key="1">
    <source>
        <dbReference type="SAM" id="MobiDB-lite"/>
    </source>
</evidence>
<feature type="signal peptide" evidence="2">
    <location>
        <begin position="1"/>
        <end position="28"/>
    </location>
</feature>
<comment type="caution">
    <text evidence="3">The sequence shown here is derived from an EMBL/GenBank/DDBJ whole genome shotgun (WGS) entry which is preliminary data.</text>
</comment>
<dbReference type="RefSeq" id="WP_386192228.1">
    <property type="nucleotide sequence ID" value="NZ_JBHSBC010000023.1"/>
</dbReference>
<evidence type="ECO:0008006" key="5">
    <source>
        <dbReference type="Google" id="ProtNLM"/>
    </source>
</evidence>
<proteinExistence type="predicted"/>
<feature type="compositionally biased region" description="Polar residues" evidence="1">
    <location>
        <begin position="21"/>
        <end position="32"/>
    </location>
</feature>
<dbReference type="PROSITE" id="PS51257">
    <property type="entry name" value="PROKAR_LIPOPROTEIN"/>
    <property type="match status" value="1"/>
</dbReference>
<name>A0ABV8F3H5_9ACTN</name>
<feature type="region of interest" description="Disordered" evidence="1">
    <location>
        <begin position="21"/>
        <end position="51"/>
    </location>
</feature>
<evidence type="ECO:0000313" key="3">
    <source>
        <dbReference type="EMBL" id="MFC3983222.1"/>
    </source>
</evidence>